<dbReference type="GO" id="GO:0005737">
    <property type="term" value="C:cytoplasm"/>
    <property type="evidence" value="ECO:0007669"/>
    <property type="project" value="TreeGrafter"/>
</dbReference>
<dbReference type="RefSeq" id="WP_090502787.1">
    <property type="nucleotide sequence ID" value="NZ_FNCH01000018.1"/>
</dbReference>
<dbReference type="OrthoDB" id="583309at2"/>
<keyword evidence="4" id="KW-1185">Reference proteome</keyword>
<feature type="domain" description="ATP-grasp" evidence="2">
    <location>
        <begin position="127"/>
        <end position="315"/>
    </location>
</feature>
<dbReference type="EMBL" id="FNCH01000018">
    <property type="protein sequence ID" value="SDH18086.1"/>
    <property type="molecule type" value="Genomic_DNA"/>
</dbReference>
<protein>
    <recommendedName>
        <fullName evidence="2">ATP-grasp domain-containing protein</fullName>
    </recommendedName>
</protein>
<proteinExistence type="predicted"/>
<reference evidence="4" key="1">
    <citation type="submission" date="2016-10" db="EMBL/GenBank/DDBJ databases">
        <authorList>
            <person name="Varghese N."/>
            <person name="Submissions S."/>
        </authorList>
    </citation>
    <scope>NUCLEOTIDE SEQUENCE [LARGE SCALE GENOMIC DNA]</scope>
    <source>
        <strain evidence="4">DSM 17933</strain>
    </source>
</reference>
<dbReference type="Gene3D" id="3.30.470.20">
    <property type="entry name" value="ATP-grasp fold, B domain"/>
    <property type="match status" value="1"/>
</dbReference>
<gene>
    <name evidence="3" type="ORF">SAMN05421827_11868</name>
</gene>
<evidence type="ECO:0000259" key="2">
    <source>
        <dbReference type="PROSITE" id="PS50975"/>
    </source>
</evidence>
<sequence>MILVLSYGSFEQGTDPVIDWLLYYKADFLKITTKDLYRQDMDFSIDYLNKKMMVMGTDYFPKINSVWCRRFSEKTDFVRYNQWPYTQSIYELNREQDSFQDSLYDLLSEKKWLMNPRLGSINKINVQTCAHSIGLKTPETIVTNSREELKAFHKRSGAVITKPIEFSGFFRAGSQTFATYTTTMDQQMIDQLPLNFSYSFFQQKVDAHYEVRSFYLDGEFYSSAAVFDSESRPADIKMNYSEDFLHWVNYQLPAPIEDKLRQLMQGVGLNTGSIDLLRSHDGEYYFLEVNPGGQYSAPSERNNLNVEKHIAEWLIKNDK</sequence>
<dbReference type="PROSITE" id="PS50975">
    <property type="entry name" value="ATP_GRASP"/>
    <property type="match status" value="1"/>
</dbReference>
<dbReference type="GO" id="GO:0009432">
    <property type="term" value="P:SOS response"/>
    <property type="evidence" value="ECO:0007669"/>
    <property type="project" value="TreeGrafter"/>
</dbReference>
<dbReference type="AlphaFoldDB" id="A0A1G8AB76"/>
<dbReference type="InterPro" id="IPR011761">
    <property type="entry name" value="ATP-grasp"/>
</dbReference>
<dbReference type="GO" id="GO:0018169">
    <property type="term" value="F:ribosomal S6-glutamic acid ligase activity"/>
    <property type="evidence" value="ECO:0007669"/>
    <property type="project" value="TreeGrafter"/>
</dbReference>
<organism evidence="3 4">
    <name type="scientific">Pedobacter terrae</name>
    <dbReference type="NCBI Taxonomy" id="405671"/>
    <lineage>
        <taxon>Bacteria</taxon>
        <taxon>Pseudomonadati</taxon>
        <taxon>Bacteroidota</taxon>
        <taxon>Sphingobacteriia</taxon>
        <taxon>Sphingobacteriales</taxon>
        <taxon>Sphingobacteriaceae</taxon>
        <taxon>Pedobacter</taxon>
    </lineage>
</organism>
<dbReference type="SUPFAM" id="SSF56059">
    <property type="entry name" value="Glutathione synthetase ATP-binding domain-like"/>
    <property type="match status" value="1"/>
</dbReference>
<evidence type="ECO:0000313" key="4">
    <source>
        <dbReference type="Proteomes" id="UP000199643"/>
    </source>
</evidence>
<dbReference type="PANTHER" id="PTHR21621">
    <property type="entry name" value="RIBOSOMAL PROTEIN S6 MODIFICATION PROTEIN"/>
    <property type="match status" value="1"/>
</dbReference>
<dbReference type="PANTHER" id="PTHR21621:SF0">
    <property type="entry name" value="BETA-CITRYLGLUTAMATE SYNTHASE B-RELATED"/>
    <property type="match status" value="1"/>
</dbReference>
<keyword evidence="1" id="KW-0067">ATP-binding</keyword>
<accession>A0A1G8AB76</accession>
<keyword evidence="1" id="KW-0547">Nucleotide-binding</keyword>
<dbReference type="Proteomes" id="UP000199643">
    <property type="component" value="Unassembled WGS sequence"/>
</dbReference>
<evidence type="ECO:0000256" key="1">
    <source>
        <dbReference type="PROSITE-ProRule" id="PRU00409"/>
    </source>
</evidence>
<dbReference type="STRING" id="405671.SAMN05421827_11868"/>
<name>A0A1G8AB76_9SPHI</name>
<dbReference type="GO" id="GO:0046872">
    <property type="term" value="F:metal ion binding"/>
    <property type="evidence" value="ECO:0007669"/>
    <property type="project" value="InterPro"/>
</dbReference>
<dbReference type="GO" id="GO:0005524">
    <property type="term" value="F:ATP binding"/>
    <property type="evidence" value="ECO:0007669"/>
    <property type="project" value="UniProtKB-UniRule"/>
</dbReference>
<evidence type="ECO:0000313" key="3">
    <source>
        <dbReference type="EMBL" id="SDH18086.1"/>
    </source>
</evidence>